<evidence type="ECO:0000313" key="3">
    <source>
        <dbReference type="Proteomes" id="UP000077051"/>
    </source>
</evidence>
<proteinExistence type="predicted"/>
<comment type="caution">
    <text evidence="2">The sequence shown here is derived from an EMBL/GenBank/DDBJ whole genome shotgun (WGS) entry which is preliminary data.</text>
</comment>
<evidence type="ECO:0000256" key="1">
    <source>
        <dbReference type="SAM" id="MobiDB-lite"/>
    </source>
</evidence>
<dbReference type="Proteomes" id="UP000077051">
    <property type="component" value="Unassembled WGS sequence"/>
</dbReference>
<feature type="compositionally biased region" description="Low complexity" evidence="1">
    <location>
        <begin position="32"/>
        <end position="41"/>
    </location>
</feature>
<evidence type="ECO:0000313" key="2">
    <source>
        <dbReference type="EMBL" id="OAD02915.1"/>
    </source>
</evidence>
<dbReference type="VEuPathDB" id="FungiDB:MUCCIDRAFT_156007"/>
<dbReference type="OrthoDB" id="2269335at2759"/>
<name>A0A168KYD8_MUCCL</name>
<reference evidence="2 3" key="1">
    <citation type="submission" date="2015-06" db="EMBL/GenBank/DDBJ databases">
        <title>Expansion of signal transduction pathways in fungi by whole-genome duplication.</title>
        <authorList>
            <consortium name="DOE Joint Genome Institute"/>
            <person name="Corrochano L.M."/>
            <person name="Kuo A."/>
            <person name="Marcet-Houben M."/>
            <person name="Polaino S."/>
            <person name="Salamov A."/>
            <person name="Villalobos J.M."/>
            <person name="Alvarez M.I."/>
            <person name="Avalos J."/>
            <person name="Benito E.P."/>
            <person name="Benoit I."/>
            <person name="Burger G."/>
            <person name="Camino L.P."/>
            <person name="Canovas D."/>
            <person name="Cerda-Olmedo E."/>
            <person name="Cheng J.-F."/>
            <person name="Dominguez A."/>
            <person name="Elias M."/>
            <person name="Eslava A.P."/>
            <person name="Glaser F."/>
            <person name="Grimwood J."/>
            <person name="Gutierrez G."/>
            <person name="Heitman J."/>
            <person name="Henrissat B."/>
            <person name="Iturriaga E.A."/>
            <person name="Lang B.F."/>
            <person name="Lavin J.L."/>
            <person name="Lee S."/>
            <person name="Li W."/>
            <person name="Lindquist E."/>
            <person name="Lopez-Garcia S."/>
            <person name="Luque E.M."/>
            <person name="Marcos A.T."/>
            <person name="Martin J."/>
            <person name="Mccluskey K."/>
            <person name="Medina H.R."/>
            <person name="Miralles-Duran A."/>
            <person name="Miyazaki A."/>
            <person name="Munoz-Torres E."/>
            <person name="Oguiza J.A."/>
            <person name="Ohm R."/>
            <person name="Olmedo M."/>
            <person name="Orejas M."/>
            <person name="Ortiz-Castellanos L."/>
            <person name="Pisabarro A.G."/>
            <person name="Rodriguez-Romero J."/>
            <person name="Ruiz-Herrera J."/>
            <person name="Ruiz-Vazquez R."/>
            <person name="Sanz C."/>
            <person name="Schackwitz W."/>
            <person name="Schmutz J."/>
            <person name="Shahriari M."/>
            <person name="Shelest E."/>
            <person name="Silva-Franco F."/>
            <person name="Soanes D."/>
            <person name="Syed K."/>
            <person name="Tagua V.G."/>
            <person name="Talbot N.J."/>
            <person name="Thon M."/>
            <person name="De Vries R.P."/>
            <person name="Wiebenga A."/>
            <person name="Yadav J.S."/>
            <person name="Braun E.L."/>
            <person name="Baker S."/>
            <person name="Garre V."/>
            <person name="Horwitz B."/>
            <person name="Torres-Martinez S."/>
            <person name="Idnurm A."/>
            <person name="Herrera-Estrella A."/>
            <person name="Gabaldon T."/>
            <person name="Grigoriev I.V."/>
        </authorList>
    </citation>
    <scope>NUCLEOTIDE SEQUENCE [LARGE SCALE GENOMIC DNA]</scope>
    <source>
        <strain evidence="2 3">CBS 277.49</strain>
    </source>
</reference>
<keyword evidence="3" id="KW-1185">Reference proteome</keyword>
<gene>
    <name evidence="2" type="ORF">MUCCIDRAFT_156007</name>
</gene>
<organism evidence="2 3">
    <name type="scientific">Mucor lusitanicus CBS 277.49</name>
    <dbReference type="NCBI Taxonomy" id="747725"/>
    <lineage>
        <taxon>Eukaryota</taxon>
        <taxon>Fungi</taxon>
        <taxon>Fungi incertae sedis</taxon>
        <taxon>Mucoromycota</taxon>
        <taxon>Mucoromycotina</taxon>
        <taxon>Mucoromycetes</taxon>
        <taxon>Mucorales</taxon>
        <taxon>Mucorineae</taxon>
        <taxon>Mucoraceae</taxon>
        <taxon>Mucor</taxon>
    </lineage>
</organism>
<dbReference type="EMBL" id="AMYB01000004">
    <property type="protein sequence ID" value="OAD02915.1"/>
    <property type="molecule type" value="Genomic_DNA"/>
</dbReference>
<accession>A0A168KYD8</accession>
<feature type="region of interest" description="Disordered" evidence="1">
    <location>
        <begin position="17"/>
        <end position="50"/>
    </location>
</feature>
<sequence>MTDIAKQDNLAFLSHSLTPDTCYREDSPPPSQSTSSSSSSSEEWPTQERKARIMQKIDDAVAAFFDDNGEYLDCFHHLPKEVP</sequence>
<protein>
    <submittedName>
        <fullName evidence="2">Uncharacterized protein</fullName>
    </submittedName>
</protein>
<dbReference type="AlphaFoldDB" id="A0A168KYD8"/>